<feature type="domain" description="Thioredoxin" evidence="6">
    <location>
        <begin position="33"/>
        <end position="202"/>
    </location>
</feature>
<comment type="caution">
    <text evidence="7">The sequence shown here is derived from an EMBL/GenBank/DDBJ whole genome shotgun (WGS) entry which is preliminary data.</text>
</comment>
<feature type="disulfide bond" description="Redox-active" evidence="4">
    <location>
        <begin position="71"/>
        <end position="75"/>
    </location>
</feature>
<evidence type="ECO:0000256" key="5">
    <source>
        <dbReference type="SAM" id="Phobius"/>
    </source>
</evidence>
<dbReference type="FunFam" id="3.40.30.10:FF:000013">
    <property type="entry name" value="Blast:Protein SCO1 homolog, mitochondrial"/>
    <property type="match status" value="1"/>
</dbReference>
<name>A0A176X1G5_AGRTU</name>
<proteinExistence type="inferred from homology"/>
<keyword evidence="4" id="KW-1015">Disulfide bond</keyword>
<evidence type="ECO:0000256" key="1">
    <source>
        <dbReference type="ARBA" id="ARBA00010996"/>
    </source>
</evidence>
<evidence type="ECO:0000256" key="2">
    <source>
        <dbReference type="ARBA" id="ARBA00023008"/>
    </source>
</evidence>
<feature type="binding site" evidence="3">
    <location>
        <position position="75"/>
    </location>
    <ligand>
        <name>Cu cation</name>
        <dbReference type="ChEBI" id="CHEBI:23378"/>
    </ligand>
</feature>
<keyword evidence="5" id="KW-0472">Membrane</keyword>
<dbReference type="PANTHER" id="PTHR12151:SF25">
    <property type="entry name" value="LINALOOL DEHYDRATASE_ISOMERASE DOMAIN-CONTAINING PROTEIN"/>
    <property type="match status" value="1"/>
</dbReference>
<dbReference type="Gene3D" id="3.40.30.10">
    <property type="entry name" value="Glutaredoxin"/>
    <property type="match status" value="1"/>
</dbReference>
<dbReference type="CDD" id="cd02968">
    <property type="entry name" value="SCO"/>
    <property type="match status" value="1"/>
</dbReference>
<dbReference type="Proteomes" id="UP000077098">
    <property type="component" value="Unassembled WGS sequence"/>
</dbReference>
<dbReference type="GO" id="GO:0046872">
    <property type="term" value="F:metal ion binding"/>
    <property type="evidence" value="ECO:0007669"/>
    <property type="project" value="UniProtKB-KW"/>
</dbReference>
<evidence type="ECO:0000256" key="3">
    <source>
        <dbReference type="PIRSR" id="PIRSR603782-1"/>
    </source>
</evidence>
<dbReference type="InterPro" id="IPR013766">
    <property type="entry name" value="Thioredoxin_domain"/>
</dbReference>
<sequence>MKNIRIVLWAVVVVLAGVVSWLTLEMTKTREQMVETAYGVPFELTAQNGSPITEKAFQGKPTALFFGFTHCPEVCPTTLFELNGWMEKVDPAGDKLQAYFVSVDPERDTPEIMQQYVSNVSKRITGITGPADKIAETLKGYRIYAKKVPVDEKDPNGDYTMDHTASVILLDANGRFAGTIAYGENPDVAEQKLQNLLKGVKV</sequence>
<feature type="transmembrane region" description="Helical" evidence="5">
    <location>
        <begin position="6"/>
        <end position="24"/>
    </location>
</feature>
<keyword evidence="3" id="KW-0479">Metal-binding</keyword>
<comment type="similarity">
    <text evidence="1">Belongs to the SCO1/2 family.</text>
</comment>
<keyword evidence="2 3" id="KW-0186">Copper</keyword>
<feature type="binding site" evidence="3">
    <location>
        <position position="163"/>
    </location>
    <ligand>
        <name>Cu cation</name>
        <dbReference type="ChEBI" id="CHEBI:23378"/>
    </ligand>
</feature>
<dbReference type="AlphaFoldDB" id="A0A176X1G5"/>
<dbReference type="EMBL" id="LXPS01000037">
    <property type="protein sequence ID" value="OAE39305.1"/>
    <property type="molecule type" value="Genomic_DNA"/>
</dbReference>
<dbReference type="InterPro" id="IPR003782">
    <property type="entry name" value="SCO1/SenC"/>
</dbReference>
<dbReference type="RefSeq" id="WP_063950555.1">
    <property type="nucleotide sequence ID" value="NZ_CP072308.1"/>
</dbReference>
<accession>A0A176X1G5</accession>
<evidence type="ECO:0000259" key="6">
    <source>
        <dbReference type="PROSITE" id="PS51352"/>
    </source>
</evidence>
<protein>
    <submittedName>
        <fullName evidence="7">Cytochrome c oxidase assembly protein</fullName>
    </submittedName>
</protein>
<feature type="binding site" evidence="3">
    <location>
        <position position="71"/>
    </location>
    <ligand>
        <name>Cu cation</name>
        <dbReference type="ChEBI" id="CHEBI:23378"/>
    </ligand>
</feature>
<evidence type="ECO:0000313" key="7">
    <source>
        <dbReference type="EMBL" id="OAE39305.1"/>
    </source>
</evidence>
<keyword evidence="5" id="KW-0812">Transmembrane</keyword>
<gene>
    <name evidence="7" type="ORF">A7J57_23240</name>
</gene>
<evidence type="ECO:0000256" key="4">
    <source>
        <dbReference type="PIRSR" id="PIRSR603782-2"/>
    </source>
</evidence>
<evidence type="ECO:0000313" key="8">
    <source>
        <dbReference type="Proteomes" id="UP000077098"/>
    </source>
</evidence>
<keyword evidence="5" id="KW-1133">Transmembrane helix</keyword>
<dbReference type="InterPro" id="IPR036249">
    <property type="entry name" value="Thioredoxin-like_sf"/>
</dbReference>
<organism evidence="7 8">
    <name type="scientific">Agrobacterium tumefaciens</name>
    <dbReference type="NCBI Taxonomy" id="358"/>
    <lineage>
        <taxon>Bacteria</taxon>
        <taxon>Pseudomonadati</taxon>
        <taxon>Pseudomonadota</taxon>
        <taxon>Alphaproteobacteria</taxon>
        <taxon>Hyphomicrobiales</taxon>
        <taxon>Rhizobiaceae</taxon>
        <taxon>Rhizobium/Agrobacterium group</taxon>
        <taxon>Agrobacterium</taxon>
        <taxon>Agrobacterium tumefaciens complex</taxon>
    </lineage>
</organism>
<reference evidence="7 8" key="1">
    <citation type="submission" date="2016-05" db="EMBL/GenBank/DDBJ databases">
        <authorList>
            <person name="Lavstsen T."/>
            <person name="Jespersen J.S."/>
        </authorList>
    </citation>
    <scope>NUCLEOTIDE SEQUENCE [LARGE SCALE GENOMIC DNA]</scope>
    <source>
        <strain evidence="7 8">KCJ1736</strain>
    </source>
</reference>
<dbReference type="PANTHER" id="PTHR12151">
    <property type="entry name" value="ELECTRON TRANSPORT PROTIN SCO1/SENC FAMILY MEMBER"/>
    <property type="match status" value="1"/>
</dbReference>
<dbReference type="Pfam" id="PF02630">
    <property type="entry name" value="SCO1-SenC"/>
    <property type="match status" value="1"/>
</dbReference>
<dbReference type="PROSITE" id="PS51352">
    <property type="entry name" value="THIOREDOXIN_2"/>
    <property type="match status" value="1"/>
</dbReference>
<dbReference type="SUPFAM" id="SSF52833">
    <property type="entry name" value="Thioredoxin-like"/>
    <property type="match status" value="1"/>
</dbReference>